<name>A0A1B1UT47_9BRAD</name>
<dbReference type="InterPro" id="IPR029058">
    <property type="entry name" value="AB_hydrolase_fold"/>
</dbReference>
<dbReference type="InterPro" id="IPR050300">
    <property type="entry name" value="GDXG_lipolytic_enzyme"/>
</dbReference>
<dbReference type="PANTHER" id="PTHR48081">
    <property type="entry name" value="AB HYDROLASE SUPERFAMILY PROTEIN C4A8.06C"/>
    <property type="match status" value="1"/>
</dbReference>
<keyword evidence="1" id="KW-0378">Hydrolase</keyword>
<dbReference type="OrthoDB" id="9771666at2"/>
<dbReference type="AlphaFoldDB" id="A0A1B1UT47"/>
<dbReference type="EMBL" id="CP016428">
    <property type="protein sequence ID" value="ANW05969.1"/>
    <property type="molecule type" value="Genomic_DNA"/>
</dbReference>
<reference evidence="3 4" key="1">
    <citation type="submission" date="2016-07" db="EMBL/GenBank/DDBJ databases">
        <title>Complete genome sequence of Bradyrhizobium icense LMTR 13T, a potential inoculant strain isolated from lima bean (Phaseolus lunatus) in Peru.</title>
        <authorList>
            <person name="Ormeno-Orrillo E."/>
            <person name="Duran D."/>
            <person name="Rogel M.A."/>
            <person name="Rey L."/>
            <person name="Imperial J."/>
            <person name="Ruiz-Argueso T."/>
            <person name="Martinez-Romero E."/>
        </authorList>
    </citation>
    <scope>NUCLEOTIDE SEQUENCE [LARGE SCALE GENOMIC DNA]</scope>
    <source>
        <strain evidence="3 4">LMTR 13</strain>
    </source>
</reference>
<evidence type="ECO:0000256" key="1">
    <source>
        <dbReference type="ARBA" id="ARBA00022801"/>
    </source>
</evidence>
<dbReference type="Gene3D" id="3.40.50.1820">
    <property type="entry name" value="alpha/beta hydrolase"/>
    <property type="match status" value="1"/>
</dbReference>
<proteinExistence type="predicted"/>
<dbReference type="STRING" id="1274631.LMTR13_29935"/>
<accession>A0A1B1UT47</accession>
<dbReference type="SUPFAM" id="SSF53474">
    <property type="entry name" value="alpha/beta-Hydrolases"/>
    <property type="match status" value="1"/>
</dbReference>
<evidence type="ECO:0000313" key="3">
    <source>
        <dbReference type="EMBL" id="ANW05969.1"/>
    </source>
</evidence>
<protein>
    <submittedName>
        <fullName evidence="3">Esterase</fullName>
    </submittedName>
</protein>
<organism evidence="3 4">
    <name type="scientific">Bradyrhizobium icense</name>
    <dbReference type="NCBI Taxonomy" id="1274631"/>
    <lineage>
        <taxon>Bacteria</taxon>
        <taxon>Pseudomonadati</taxon>
        <taxon>Pseudomonadota</taxon>
        <taxon>Alphaproteobacteria</taxon>
        <taxon>Hyphomicrobiales</taxon>
        <taxon>Nitrobacteraceae</taxon>
        <taxon>Bradyrhizobium</taxon>
    </lineage>
</organism>
<evidence type="ECO:0000313" key="4">
    <source>
        <dbReference type="Proteomes" id="UP000092839"/>
    </source>
</evidence>
<gene>
    <name evidence="3" type="ORF">LMTR13_29935</name>
</gene>
<keyword evidence="4" id="KW-1185">Reference proteome</keyword>
<dbReference type="Pfam" id="PF12697">
    <property type="entry name" value="Abhydrolase_6"/>
    <property type="match status" value="1"/>
</dbReference>
<dbReference type="Proteomes" id="UP000092839">
    <property type="component" value="Chromosome"/>
</dbReference>
<feature type="domain" description="AB hydrolase-1" evidence="2">
    <location>
        <begin position="73"/>
        <end position="207"/>
    </location>
</feature>
<dbReference type="PANTHER" id="PTHR48081:SF33">
    <property type="entry name" value="KYNURENINE FORMAMIDASE"/>
    <property type="match status" value="1"/>
</dbReference>
<dbReference type="KEGG" id="bic:LMTR13_29935"/>
<evidence type="ECO:0000259" key="2">
    <source>
        <dbReference type="Pfam" id="PF12697"/>
    </source>
</evidence>
<dbReference type="GO" id="GO:0016787">
    <property type="term" value="F:hydrolase activity"/>
    <property type="evidence" value="ECO:0007669"/>
    <property type="project" value="UniProtKB-KW"/>
</dbReference>
<sequence length="277" mass="30306">MIFHQISDWNDAYANGPNIPGGERWPAAWVQPAQAYRDALQASGRATLDVRYGERARNRFDFFSPEGRPKGLVVFVHGGFWKALDKSFWSHLARGSVEGGYAVAMPSYTLCPAVRISEITREIGAAIERAAAMVEGPLFLTGHSAGGHLVTRMISATSPLPDDIRARISHTVSISGVHDLRPLMKAAMNADLRIDAAEALVESPALLEPMQDARVTCWVGSAERPEFVRQNALVANIWTGLGAKTRTIEEPGRHHFDVIDGLADPHHQLTRTLLSPS</sequence>
<dbReference type="InterPro" id="IPR000073">
    <property type="entry name" value="AB_hydrolase_1"/>
</dbReference>